<feature type="transmembrane region" description="Helical" evidence="3">
    <location>
        <begin position="267"/>
        <end position="288"/>
    </location>
</feature>
<dbReference type="EMBL" id="VCGU01000011">
    <property type="protein sequence ID" value="TRY67415.1"/>
    <property type="molecule type" value="Genomic_DNA"/>
</dbReference>
<dbReference type="InterPro" id="IPR036734">
    <property type="entry name" value="Neur_chan_lig-bd_sf"/>
</dbReference>
<evidence type="ECO:0000256" key="3">
    <source>
        <dbReference type="SAM" id="Phobius"/>
    </source>
</evidence>
<evidence type="ECO:0000313" key="5">
    <source>
        <dbReference type="EMBL" id="TRY67415.1"/>
    </source>
</evidence>
<dbReference type="InterPro" id="IPR013320">
    <property type="entry name" value="ConA-like_dom_sf"/>
</dbReference>
<dbReference type="GO" id="GO:0005230">
    <property type="term" value="F:extracellular ligand-gated monoatomic ion channel activity"/>
    <property type="evidence" value="ECO:0007669"/>
    <property type="project" value="InterPro"/>
</dbReference>
<feature type="transmembrane region" description="Helical" evidence="3">
    <location>
        <begin position="241"/>
        <end position="260"/>
    </location>
</feature>
<keyword evidence="2 3" id="KW-0472">Membrane</keyword>
<dbReference type="InterPro" id="IPR038050">
    <property type="entry name" value="Neuro_actylchol_rec"/>
</dbReference>
<dbReference type="PANTHER" id="PTHR18945">
    <property type="entry name" value="NEUROTRANSMITTER GATED ION CHANNEL"/>
    <property type="match status" value="1"/>
</dbReference>
<gene>
    <name evidence="5" type="ORF">TCAL_15808</name>
</gene>
<dbReference type="GO" id="GO:0004888">
    <property type="term" value="F:transmembrane signaling receptor activity"/>
    <property type="evidence" value="ECO:0007669"/>
    <property type="project" value="InterPro"/>
</dbReference>
<dbReference type="Gene3D" id="2.60.120.200">
    <property type="match status" value="1"/>
</dbReference>
<dbReference type="InterPro" id="IPR006201">
    <property type="entry name" value="Neur_channel"/>
</dbReference>
<proteinExistence type="predicted"/>
<feature type="domain" description="Pentraxin (PTX)" evidence="4">
    <location>
        <begin position="4"/>
        <end position="144"/>
    </location>
</feature>
<evidence type="ECO:0000256" key="1">
    <source>
        <dbReference type="ARBA" id="ARBA00004141"/>
    </source>
</evidence>
<feature type="transmembrane region" description="Helical" evidence="3">
    <location>
        <begin position="379"/>
        <end position="400"/>
    </location>
</feature>
<dbReference type="InterPro" id="IPR001759">
    <property type="entry name" value="PTX_dom"/>
</dbReference>
<accession>A0A553NPR3</accession>
<evidence type="ECO:0000256" key="2">
    <source>
        <dbReference type="ARBA" id="ARBA00023136"/>
    </source>
</evidence>
<dbReference type="SUPFAM" id="SSF90112">
    <property type="entry name" value="Neurotransmitter-gated ion-channel transmembrane pore"/>
    <property type="match status" value="1"/>
</dbReference>
<keyword evidence="3" id="KW-1133">Transmembrane helix</keyword>
<sequence>MIYKPILDVELVNLTVCVFVMFYRTRGKTNTIVSYATEDNNNELIMGNAEIRPIFSATKNYTTFLRLHQGGTIALGQDQDWPGDGFDEKQSFSGALTEFNLWDYELNASTIALMANCSTSKLEMWSSGSTRPMDLTLLFSGETNSIIMTREYYQDYSCQFDLRYYPFDSQVCKLLFDVQGLPDQYTILKPDHNGVEFIGTRSLVEFDILLERLEVFSVNNISEAEVKFVFRRRMEFHVTNTFLQTFILIGIGFMSLYFDVDNFSDRIMVTLTTMLVIATITASIQASLPKTSYYKLIDWWLLFSLNALVLTMCFHTGIAHLCYKAKRAASPALIIKGYRSKSASNLISPPKVNSLVNSGFPNEDFRRHFYYRRAHRVNFWGKVAFVALILTFNVAFWYSALTEYSRPPSDLL</sequence>
<organism evidence="5 6">
    <name type="scientific">Tigriopus californicus</name>
    <name type="common">Marine copepod</name>
    <dbReference type="NCBI Taxonomy" id="6832"/>
    <lineage>
        <taxon>Eukaryota</taxon>
        <taxon>Metazoa</taxon>
        <taxon>Ecdysozoa</taxon>
        <taxon>Arthropoda</taxon>
        <taxon>Crustacea</taxon>
        <taxon>Multicrustacea</taxon>
        <taxon>Hexanauplia</taxon>
        <taxon>Copepoda</taxon>
        <taxon>Harpacticoida</taxon>
        <taxon>Harpacticidae</taxon>
        <taxon>Tigriopus</taxon>
    </lineage>
</organism>
<dbReference type="SUPFAM" id="SSF49899">
    <property type="entry name" value="Concanavalin A-like lectins/glucanases"/>
    <property type="match status" value="1"/>
</dbReference>
<comment type="caution">
    <text evidence="5">The sequence shown here is derived from an EMBL/GenBank/DDBJ whole genome shotgun (WGS) entry which is preliminary data.</text>
</comment>
<dbReference type="AlphaFoldDB" id="A0A553NPR3"/>
<dbReference type="Proteomes" id="UP000318571">
    <property type="component" value="Chromosome 4"/>
</dbReference>
<dbReference type="SMART" id="SM00159">
    <property type="entry name" value="PTX"/>
    <property type="match status" value="1"/>
</dbReference>
<dbReference type="OMA" id="WYSALTE"/>
<dbReference type="SUPFAM" id="SSF63712">
    <property type="entry name" value="Nicotinic receptor ligand binding domain-like"/>
    <property type="match status" value="1"/>
</dbReference>
<feature type="transmembrane region" description="Helical" evidence="3">
    <location>
        <begin position="300"/>
        <end position="323"/>
    </location>
</feature>
<dbReference type="Pfam" id="PF00354">
    <property type="entry name" value="Pentaxin"/>
    <property type="match status" value="1"/>
</dbReference>
<dbReference type="Gene3D" id="1.20.58.390">
    <property type="entry name" value="Neurotransmitter-gated ion-channel transmembrane domain"/>
    <property type="match status" value="1"/>
</dbReference>
<keyword evidence="3" id="KW-0812">Transmembrane</keyword>
<name>A0A553NPR3_TIGCA</name>
<dbReference type="InterPro" id="IPR018000">
    <property type="entry name" value="Neurotransmitter_ion_chnl_CS"/>
</dbReference>
<dbReference type="InterPro" id="IPR036719">
    <property type="entry name" value="Neuro-gated_channel_TM_sf"/>
</dbReference>
<keyword evidence="6" id="KW-1185">Reference proteome</keyword>
<dbReference type="GO" id="GO:0016020">
    <property type="term" value="C:membrane"/>
    <property type="evidence" value="ECO:0007669"/>
    <property type="project" value="UniProtKB-SubCell"/>
</dbReference>
<protein>
    <recommendedName>
        <fullName evidence="4">Pentraxin (PTX) domain-containing protein</fullName>
    </recommendedName>
</protein>
<evidence type="ECO:0000313" key="6">
    <source>
        <dbReference type="Proteomes" id="UP000318571"/>
    </source>
</evidence>
<evidence type="ECO:0000259" key="4">
    <source>
        <dbReference type="SMART" id="SM00159"/>
    </source>
</evidence>
<reference evidence="5 6" key="1">
    <citation type="journal article" date="2018" name="Nat. Ecol. Evol.">
        <title>Genomic signatures of mitonuclear coevolution across populations of Tigriopus californicus.</title>
        <authorList>
            <person name="Barreto F.S."/>
            <person name="Watson E.T."/>
            <person name="Lima T.G."/>
            <person name="Willett C.S."/>
            <person name="Edmands S."/>
            <person name="Li W."/>
            <person name="Burton R.S."/>
        </authorList>
    </citation>
    <scope>NUCLEOTIDE SEQUENCE [LARGE SCALE GENOMIC DNA]</scope>
    <source>
        <strain evidence="5 6">San Diego</strain>
    </source>
</reference>
<comment type="subcellular location">
    <subcellularLocation>
        <location evidence="1">Membrane</location>
        <topology evidence="1">Multi-pass membrane protein</topology>
    </subcellularLocation>
</comment>
<dbReference type="PROSITE" id="PS00236">
    <property type="entry name" value="NEUROTR_ION_CHANNEL"/>
    <property type="match status" value="1"/>
</dbReference>